<dbReference type="RefSeq" id="WP_336194549.1">
    <property type="nucleotide sequence ID" value="NZ_JBALHY010000017.1"/>
</dbReference>
<dbReference type="AlphaFoldDB" id="A0AAI9D8P2"/>
<organism evidence="1">
    <name type="scientific">Providencia stuartii</name>
    <dbReference type="NCBI Taxonomy" id="588"/>
    <lineage>
        <taxon>Bacteria</taxon>
        <taxon>Pseudomonadati</taxon>
        <taxon>Pseudomonadota</taxon>
        <taxon>Gammaproteobacteria</taxon>
        <taxon>Enterobacterales</taxon>
        <taxon>Morganellaceae</taxon>
        <taxon>Providencia</taxon>
    </lineage>
</organism>
<gene>
    <name evidence="1" type="ORF">RG298_000250</name>
</gene>
<reference evidence="1" key="1">
    <citation type="submission" date="2024-02" db="EMBL/GenBank/DDBJ databases">
        <authorList>
            <consortium name="Clinical and Environmental Microbiology Branch: Whole genome sequencing antimicrobial resistance pathogens in the healthcare setting"/>
        </authorList>
    </citation>
    <scope>NUCLEOTIDE SEQUENCE</scope>
    <source>
        <strain evidence="1">2021GO-0154</strain>
    </source>
</reference>
<evidence type="ECO:0000313" key="1">
    <source>
        <dbReference type="EMBL" id="EMJ5132583.1"/>
    </source>
</evidence>
<dbReference type="EMBL" id="ABMABF030000001">
    <property type="protein sequence ID" value="EMJ5132583.1"/>
    <property type="molecule type" value="Genomic_DNA"/>
</dbReference>
<protein>
    <submittedName>
        <fullName evidence="1">Uncharacterized protein</fullName>
    </submittedName>
</protein>
<comment type="caution">
    <text evidence="1">The sequence shown here is derived from an EMBL/GenBank/DDBJ whole genome shotgun (WGS) entry which is preliminary data.</text>
</comment>
<sequence>MNIIYFDYIENYGINAGVGADWDFYLSFDELVKDCVRLYADNFVLASVVTRSFPFISYQESLKS</sequence>
<proteinExistence type="predicted"/>
<name>A0AAI9D8P2_PROST</name>
<accession>A0AAI9D8P2</accession>